<dbReference type="PROSITE" id="PS51384">
    <property type="entry name" value="FAD_FR"/>
    <property type="match status" value="1"/>
</dbReference>
<dbReference type="InterPro" id="IPR007037">
    <property type="entry name" value="SIP_rossman_dom"/>
</dbReference>
<keyword evidence="3" id="KW-1185">Reference proteome</keyword>
<dbReference type="Pfam" id="PF08021">
    <property type="entry name" value="FAD_binding_9"/>
    <property type="match status" value="1"/>
</dbReference>
<dbReference type="InterPro" id="IPR017927">
    <property type="entry name" value="FAD-bd_FR_type"/>
</dbReference>
<dbReference type="Proteomes" id="UP000647860">
    <property type="component" value="Unassembled WGS sequence"/>
</dbReference>
<dbReference type="Gene3D" id="2.40.30.10">
    <property type="entry name" value="Translation factors"/>
    <property type="match status" value="1"/>
</dbReference>
<dbReference type="SUPFAM" id="SSF63380">
    <property type="entry name" value="Riboflavin synthase domain-like"/>
    <property type="match status" value="1"/>
</dbReference>
<evidence type="ECO:0000313" key="3">
    <source>
        <dbReference type="Proteomes" id="UP000647860"/>
    </source>
</evidence>
<protein>
    <submittedName>
        <fullName evidence="2">Siderophore-interacting protein</fullName>
    </submittedName>
</protein>
<dbReference type="InterPro" id="IPR039261">
    <property type="entry name" value="FNR_nucleotide-bd"/>
</dbReference>
<name>A0ABQ4IEZ0_9ACTN</name>
<dbReference type="PANTHER" id="PTHR30157:SF0">
    <property type="entry name" value="NADPH-DEPENDENT FERRIC-CHELATE REDUCTASE"/>
    <property type="match status" value="1"/>
</dbReference>
<comment type="caution">
    <text evidence="2">The sequence shown here is derived from an EMBL/GenBank/DDBJ whole genome shotgun (WGS) entry which is preliminary data.</text>
</comment>
<dbReference type="InterPro" id="IPR013113">
    <property type="entry name" value="SIP_FAD-bd"/>
</dbReference>
<reference evidence="2 3" key="1">
    <citation type="submission" date="2021-01" db="EMBL/GenBank/DDBJ databases">
        <title>Whole genome shotgun sequence of Verrucosispora gifhornensis NBRC 16317.</title>
        <authorList>
            <person name="Komaki H."/>
            <person name="Tamura T."/>
        </authorList>
    </citation>
    <scope>NUCLEOTIDE SEQUENCE [LARGE SCALE GENOMIC DNA]</scope>
    <source>
        <strain evidence="2 3">NBRC 16317</strain>
    </source>
</reference>
<dbReference type="PANTHER" id="PTHR30157">
    <property type="entry name" value="FERRIC REDUCTASE, NADPH-DEPENDENT"/>
    <property type="match status" value="1"/>
</dbReference>
<dbReference type="Gene3D" id="3.40.50.80">
    <property type="entry name" value="Nucleotide-binding domain of ferredoxin-NADP reductase (FNR) module"/>
    <property type="match status" value="1"/>
</dbReference>
<dbReference type="EMBL" id="BOPA01000021">
    <property type="protein sequence ID" value="GIJ16469.1"/>
    <property type="molecule type" value="Genomic_DNA"/>
</dbReference>
<evidence type="ECO:0000313" key="2">
    <source>
        <dbReference type="EMBL" id="GIJ16469.1"/>
    </source>
</evidence>
<dbReference type="Pfam" id="PF04954">
    <property type="entry name" value="SIP"/>
    <property type="match status" value="1"/>
</dbReference>
<dbReference type="InterPro" id="IPR039374">
    <property type="entry name" value="SIP_fam"/>
</dbReference>
<dbReference type="CDD" id="cd06193">
    <property type="entry name" value="siderophore_interacting"/>
    <property type="match status" value="1"/>
</dbReference>
<proteinExistence type="predicted"/>
<evidence type="ECO:0000259" key="1">
    <source>
        <dbReference type="PROSITE" id="PS51384"/>
    </source>
</evidence>
<dbReference type="InterPro" id="IPR017938">
    <property type="entry name" value="Riboflavin_synthase-like_b-brl"/>
</dbReference>
<accession>A0ABQ4IEZ0</accession>
<organism evidence="2 3">
    <name type="scientific">Micromonospora gifhornensis</name>
    <dbReference type="NCBI Taxonomy" id="84594"/>
    <lineage>
        <taxon>Bacteria</taxon>
        <taxon>Bacillati</taxon>
        <taxon>Actinomycetota</taxon>
        <taxon>Actinomycetes</taxon>
        <taxon>Micromonosporales</taxon>
        <taxon>Micromonosporaceae</taxon>
        <taxon>Micromonospora</taxon>
    </lineage>
</organism>
<feature type="domain" description="FAD-binding FR-type" evidence="1">
    <location>
        <begin position="18"/>
        <end position="145"/>
    </location>
</feature>
<sequence length="335" mass="35819">MARTLEGSMTNTLPVAPWRLFSVEIRAVRRLSPSFVRVTFTGPDLDRFADNGYDQRIKLALPLPGQRAVYLPQGPDWYAQWRALPEHQRNPIRTYTARAVRPHLHELDVDLVLHGDGGPASRWAQQVRPGDEIAIAGPDAGYEGDHGGLEFRPPSTGCLLLAGDETAVPAISGICERLPLDACGRVLLEVPDAADVLPLVAPPGVEVIWLPRNGAPHGDRLIGAVADAACDLLAASGGGQHQQPTPQPGVPVAVAGAMAGAGTADGPTVDDVDVDTTILWEVPDVPPSAPLYAWLAGEAGVIRTLRRHLVSDCALDRRAVAFMGYWRQGRPDPTS</sequence>
<gene>
    <name evidence="2" type="ORF">Vgi01_31530</name>
</gene>